<evidence type="ECO:0000313" key="3">
    <source>
        <dbReference type="EMBL" id="KDS37261.1"/>
    </source>
</evidence>
<comment type="caution">
    <text evidence="3">The sequence shown here is derived from an EMBL/GenBank/DDBJ whole genome shotgun (WGS) entry which is preliminary data.</text>
</comment>
<name>A0AB34L7F8_PARDI</name>
<evidence type="ECO:0000313" key="4">
    <source>
        <dbReference type="Proteomes" id="UP000027850"/>
    </source>
</evidence>
<dbReference type="GO" id="GO:0016757">
    <property type="term" value="F:glycosyltransferase activity"/>
    <property type="evidence" value="ECO:0007669"/>
    <property type="project" value="InterPro"/>
</dbReference>
<organism evidence="3 4">
    <name type="scientific">Parabacteroides distasonis str. 3776 D15 i</name>
    <dbReference type="NCBI Taxonomy" id="1339342"/>
    <lineage>
        <taxon>Bacteria</taxon>
        <taxon>Pseudomonadati</taxon>
        <taxon>Bacteroidota</taxon>
        <taxon>Bacteroidia</taxon>
        <taxon>Bacteroidales</taxon>
        <taxon>Tannerellaceae</taxon>
        <taxon>Parabacteroides</taxon>
    </lineage>
</organism>
<keyword evidence="1 3" id="KW-0808">Transferase</keyword>
<reference evidence="3 4" key="1">
    <citation type="submission" date="2014-04" db="EMBL/GenBank/DDBJ databases">
        <authorList>
            <person name="Sears C."/>
            <person name="Carroll K."/>
            <person name="Sack B.R."/>
            <person name="Qadri F."/>
            <person name="Myers L.L."/>
            <person name="Chung G.-T."/>
            <person name="Escheverria P."/>
            <person name="Fraser C.M."/>
            <person name="Sadzewicz L."/>
            <person name="Shefchek K.A."/>
            <person name="Tallon L."/>
            <person name="Das S.P."/>
            <person name="Daugherty S."/>
            <person name="Mongodin E.F."/>
        </authorList>
    </citation>
    <scope>NUCLEOTIDE SEQUENCE [LARGE SCALE GENOMIC DNA]</scope>
    <source>
        <strain evidence="3 4">3776 D15 i</strain>
    </source>
</reference>
<dbReference type="Pfam" id="PF00534">
    <property type="entry name" value="Glycos_transf_1"/>
    <property type="match status" value="1"/>
</dbReference>
<dbReference type="PANTHER" id="PTHR46401:SF2">
    <property type="entry name" value="GLYCOSYLTRANSFERASE WBBK-RELATED"/>
    <property type="match status" value="1"/>
</dbReference>
<dbReference type="EMBL" id="JNHK01000088">
    <property type="protein sequence ID" value="KDS37261.1"/>
    <property type="molecule type" value="Genomic_DNA"/>
</dbReference>
<dbReference type="GO" id="GO:0009103">
    <property type="term" value="P:lipopolysaccharide biosynthetic process"/>
    <property type="evidence" value="ECO:0007669"/>
    <property type="project" value="TreeGrafter"/>
</dbReference>
<dbReference type="InterPro" id="IPR001296">
    <property type="entry name" value="Glyco_trans_1"/>
</dbReference>
<dbReference type="SUPFAM" id="SSF53756">
    <property type="entry name" value="UDP-Glycosyltransferase/glycogen phosphorylase"/>
    <property type="match status" value="1"/>
</dbReference>
<feature type="domain" description="Glycosyl transferase family 1" evidence="2">
    <location>
        <begin position="184"/>
        <end position="326"/>
    </location>
</feature>
<evidence type="ECO:0000256" key="1">
    <source>
        <dbReference type="ARBA" id="ARBA00022679"/>
    </source>
</evidence>
<proteinExistence type="predicted"/>
<dbReference type="Gene3D" id="3.40.50.2000">
    <property type="entry name" value="Glycogen Phosphorylase B"/>
    <property type="match status" value="2"/>
</dbReference>
<dbReference type="PANTHER" id="PTHR46401">
    <property type="entry name" value="GLYCOSYLTRANSFERASE WBBK-RELATED"/>
    <property type="match status" value="1"/>
</dbReference>
<accession>A0AB34L7F8</accession>
<evidence type="ECO:0000259" key="2">
    <source>
        <dbReference type="Pfam" id="PF00534"/>
    </source>
</evidence>
<gene>
    <name evidence="3" type="ORF">M091_0707</name>
</gene>
<dbReference type="Proteomes" id="UP000027850">
    <property type="component" value="Unassembled WGS sequence"/>
</dbReference>
<protein>
    <submittedName>
        <fullName evidence="3">Glycosyl transferases group 1 family protein</fullName>
    </submittedName>
</protein>
<dbReference type="AlphaFoldDB" id="A0AB34L7F8"/>
<sequence>MVYDCKCYLSDINVYLCDIYLCNMKITYFHRNISCGHSIRRVSQSFISEIEKNEIVNNVYMPSSKADPLSVIKNMWFAYKHRNRDGINHITGQLIYLVFVLPRHNTIVTVHDVGWMEGYKRMNIFRVMWTKLISVYPLYFCSNIVCVSDFTKEAIVSLFSSIKKKTIVISNSLGDEYEYIGKIFNVKKPTILHLGNCDKNDRKNLFRTIEALSGLNVHLRIIGHLNDSALLFLKEKEIEFSNEFDLTDEAVLKEYQNCDIVNFVSLFEGFGMPIIEAQALGRIVITSNISPMKEIAGDGAVIVDPYDICAIRDSYIRVINDYDFRNLVLEKGLINACKYRSYNIANKYIDLYRSLCV</sequence>